<evidence type="ECO:0008006" key="3">
    <source>
        <dbReference type="Google" id="ProtNLM"/>
    </source>
</evidence>
<dbReference type="KEGG" id="sfiy:F0344_10640"/>
<dbReference type="Proteomes" id="UP000515307">
    <property type="component" value="Chromosome"/>
</dbReference>
<dbReference type="RefSeq" id="WP_185298546.1">
    <property type="nucleotide sequence ID" value="NZ_CP045702.1"/>
</dbReference>
<dbReference type="InterPro" id="IPR028961">
    <property type="entry name" value="Imm21"/>
</dbReference>
<evidence type="ECO:0000313" key="2">
    <source>
        <dbReference type="Proteomes" id="UP000515307"/>
    </source>
</evidence>
<proteinExistence type="predicted"/>
<organism evidence="1 2">
    <name type="scientific">Streptomyces finlayi</name>
    <dbReference type="NCBI Taxonomy" id="67296"/>
    <lineage>
        <taxon>Bacteria</taxon>
        <taxon>Bacillati</taxon>
        <taxon>Actinomycetota</taxon>
        <taxon>Actinomycetes</taxon>
        <taxon>Kitasatosporales</taxon>
        <taxon>Streptomycetaceae</taxon>
        <taxon>Streptomyces</taxon>
    </lineage>
</organism>
<gene>
    <name evidence="1" type="ORF">F0344_10640</name>
</gene>
<keyword evidence="2" id="KW-1185">Reference proteome</keyword>
<name>A0A7G7BI48_9ACTN</name>
<dbReference type="Pfam" id="PF15589">
    <property type="entry name" value="Imm21"/>
    <property type="match status" value="1"/>
</dbReference>
<accession>A0A7G7BI48</accession>
<dbReference type="AlphaFoldDB" id="A0A7G7BI48"/>
<evidence type="ECO:0000313" key="1">
    <source>
        <dbReference type="EMBL" id="QNE75013.1"/>
    </source>
</evidence>
<sequence length="195" mass="20429">MRSSSSITAETPHAPFDWVESMGGPLIVIPVSALDAWRGCTESGMVVGDGVDPDDYDRACAVDDLAGAIAVGEDGVQALVLGDEPATTCYMPEHHAFLRWLAADSETGLKAAAEAVLADPATQWEECGMWITDGPAVLMDSAEAGAELNVEYPDGGLPAQAGVSLPPGRWRVRAVHTEADEANWVGLVQLLAIAD</sequence>
<protein>
    <recommendedName>
        <fullName evidence="3">Immunity protein 21 of polymorphic toxin system</fullName>
    </recommendedName>
</protein>
<dbReference type="EMBL" id="CP045702">
    <property type="protein sequence ID" value="QNE75013.1"/>
    <property type="molecule type" value="Genomic_DNA"/>
</dbReference>
<reference evidence="2" key="1">
    <citation type="submission" date="2019-10" db="EMBL/GenBank/DDBJ databases">
        <title>Antimicrobial potential of Antarctic Bacteria.</title>
        <authorList>
            <person name="Benaud N."/>
            <person name="Edwards R.J."/>
            <person name="Ferrari B.C."/>
        </authorList>
    </citation>
    <scope>NUCLEOTIDE SEQUENCE [LARGE SCALE GENOMIC DNA]</scope>
    <source>
        <strain evidence="2">NBSH44</strain>
    </source>
</reference>